<accession>W7XH02</accession>
<dbReference type="Proteomes" id="UP000009168">
    <property type="component" value="Unassembled WGS sequence"/>
</dbReference>
<dbReference type="InParanoid" id="W7XH02"/>
<gene>
    <name evidence="2" type="ORF">TTHERM_000388459</name>
</gene>
<protein>
    <submittedName>
        <fullName evidence="2">Uncharacterized protein</fullName>
    </submittedName>
</protein>
<dbReference type="RefSeq" id="XP_012653894.1">
    <property type="nucleotide sequence ID" value="XM_012798440.1"/>
</dbReference>
<dbReference type="KEGG" id="tet:TTHERM_000388459"/>
<feature type="region of interest" description="Disordered" evidence="1">
    <location>
        <begin position="92"/>
        <end position="111"/>
    </location>
</feature>
<dbReference type="EMBL" id="GG662644">
    <property type="protein sequence ID" value="EWS73571.1"/>
    <property type="molecule type" value="Genomic_DNA"/>
</dbReference>
<evidence type="ECO:0000313" key="2">
    <source>
        <dbReference type="EMBL" id="EWS73571.1"/>
    </source>
</evidence>
<keyword evidence="3" id="KW-1185">Reference proteome</keyword>
<name>W7XH02_TETTS</name>
<organism evidence="2 3">
    <name type="scientific">Tetrahymena thermophila (strain SB210)</name>
    <dbReference type="NCBI Taxonomy" id="312017"/>
    <lineage>
        <taxon>Eukaryota</taxon>
        <taxon>Sar</taxon>
        <taxon>Alveolata</taxon>
        <taxon>Ciliophora</taxon>
        <taxon>Intramacronucleata</taxon>
        <taxon>Oligohymenophorea</taxon>
        <taxon>Hymenostomatida</taxon>
        <taxon>Tetrahymenina</taxon>
        <taxon>Tetrahymenidae</taxon>
        <taxon>Tetrahymena</taxon>
    </lineage>
</organism>
<evidence type="ECO:0000256" key="1">
    <source>
        <dbReference type="SAM" id="MobiDB-lite"/>
    </source>
</evidence>
<dbReference type="GeneID" id="24438694"/>
<sequence length="145" mass="17487">MLRALLINIIKQTQFLSKLQQQIMADKILKWQQSFPLFYQIKQTKKSVKNKQNTNKQINTLIINKQIIRIYKKTKQRKHKLIKKNCKSVNQINNDNNKKLKNKQKNQKPKRNQIFIFTNSLNIIMRFINNQLIFMINNKQISISF</sequence>
<evidence type="ECO:0000313" key="3">
    <source>
        <dbReference type="Proteomes" id="UP000009168"/>
    </source>
</evidence>
<proteinExistence type="predicted"/>
<reference evidence="3" key="1">
    <citation type="journal article" date="2006" name="PLoS Biol.">
        <title>Macronuclear genome sequence of the ciliate Tetrahymena thermophila, a model eukaryote.</title>
        <authorList>
            <person name="Eisen J.A."/>
            <person name="Coyne R.S."/>
            <person name="Wu M."/>
            <person name="Wu D."/>
            <person name="Thiagarajan M."/>
            <person name="Wortman J.R."/>
            <person name="Badger J.H."/>
            <person name="Ren Q."/>
            <person name="Amedeo P."/>
            <person name="Jones K.M."/>
            <person name="Tallon L.J."/>
            <person name="Delcher A.L."/>
            <person name="Salzberg S.L."/>
            <person name="Silva J.C."/>
            <person name="Haas B.J."/>
            <person name="Majoros W.H."/>
            <person name="Farzad M."/>
            <person name="Carlton J.M."/>
            <person name="Smith R.K. Jr."/>
            <person name="Garg J."/>
            <person name="Pearlman R.E."/>
            <person name="Karrer K.M."/>
            <person name="Sun L."/>
            <person name="Manning G."/>
            <person name="Elde N.C."/>
            <person name="Turkewitz A.P."/>
            <person name="Asai D.J."/>
            <person name="Wilkes D.E."/>
            <person name="Wang Y."/>
            <person name="Cai H."/>
            <person name="Collins K."/>
            <person name="Stewart B.A."/>
            <person name="Lee S.R."/>
            <person name="Wilamowska K."/>
            <person name="Weinberg Z."/>
            <person name="Ruzzo W.L."/>
            <person name="Wloga D."/>
            <person name="Gaertig J."/>
            <person name="Frankel J."/>
            <person name="Tsao C.-C."/>
            <person name="Gorovsky M.A."/>
            <person name="Keeling P.J."/>
            <person name="Waller R.F."/>
            <person name="Patron N.J."/>
            <person name="Cherry J.M."/>
            <person name="Stover N.A."/>
            <person name="Krieger C.J."/>
            <person name="del Toro C."/>
            <person name="Ryder H.F."/>
            <person name="Williamson S.C."/>
            <person name="Barbeau R.A."/>
            <person name="Hamilton E.P."/>
            <person name="Orias E."/>
        </authorList>
    </citation>
    <scope>NUCLEOTIDE SEQUENCE [LARGE SCALE GENOMIC DNA]</scope>
    <source>
        <strain evidence="3">SB210</strain>
    </source>
</reference>
<feature type="compositionally biased region" description="Basic residues" evidence="1">
    <location>
        <begin position="99"/>
        <end position="111"/>
    </location>
</feature>
<dbReference type="AlphaFoldDB" id="W7XH02"/>